<reference evidence="1 2" key="1">
    <citation type="journal article" date="2019" name="Genome Biol. Evol.">
        <title>Insights into the evolution of the New World diploid cottons (Gossypium, subgenus Houzingenia) based on genome sequencing.</title>
        <authorList>
            <person name="Grover C.E."/>
            <person name="Arick M.A. 2nd"/>
            <person name="Thrash A."/>
            <person name="Conover J.L."/>
            <person name="Sanders W.S."/>
            <person name="Peterson D.G."/>
            <person name="Frelichowski J.E."/>
            <person name="Scheffler J.A."/>
            <person name="Scheffler B.E."/>
            <person name="Wendel J.F."/>
        </authorList>
    </citation>
    <scope>NUCLEOTIDE SEQUENCE [LARGE SCALE GENOMIC DNA]</scope>
    <source>
        <strain evidence="1">185</strain>
        <tissue evidence="1">Leaf</tissue>
    </source>
</reference>
<keyword evidence="2" id="KW-1185">Reference proteome</keyword>
<sequence>MKFSTDMETSIGSLYSGYEELLDMPLHLYWGSIGRGSLYRQCKGRLSVSLHTNVIITRRRFTKYRTLRTKLTK</sequence>
<accession>A0A7J8X8Z7</accession>
<proteinExistence type="predicted"/>
<dbReference type="Proteomes" id="UP000593577">
    <property type="component" value="Unassembled WGS sequence"/>
</dbReference>
<name>A0A7J8X8Z7_GOSAI</name>
<dbReference type="AlphaFoldDB" id="A0A7J8X8Z7"/>
<gene>
    <name evidence="1" type="ORF">Goari_025373</name>
</gene>
<dbReference type="EMBL" id="JABFAA010000006">
    <property type="protein sequence ID" value="MBA0683741.1"/>
    <property type="molecule type" value="Genomic_DNA"/>
</dbReference>
<comment type="caution">
    <text evidence="1">The sequence shown here is derived from an EMBL/GenBank/DDBJ whole genome shotgun (WGS) entry which is preliminary data.</text>
</comment>
<evidence type="ECO:0000313" key="2">
    <source>
        <dbReference type="Proteomes" id="UP000593577"/>
    </source>
</evidence>
<protein>
    <submittedName>
        <fullName evidence="1">Uncharacterized protein</fullName>
    </submittedName>
</protein>
<organism evidence="1 2">
    <name type="scientific">Gossypium aridum</name>
    <name type="common">American cotton</name>
    <name type="synonym">Erioxylum aridum</name>
    <dbReference type="NCBI Taxonomy" id="34290"/>
    <lineage>
        <taxon>Eukaryota</taxon>
        <taxon>Viridiplantae</taxon>
        <taxon>Streptophyta</taxon>
        <taxon>Embryophyta</taxon>
        <taxon>Tracheophyta</taxon>
        <taxon>Spermatophyta</taxon>
        <taxon>Magnoliopsida</taxon>
        <taxon>eudicotyledons</taxon>
        <taxon>Gunneridae</taxon>
        <taxon>Pentapetalae</taxon>
        <taxon>rosids</taxon>
        <taxon>malvids</taxon>
        <taxon>Malvales</taxon>
        <taxon>Malvaceae</taxon>
        <taxon>Malvoideae</taxon>
        <taxon>Gossypium</taxon>
    </lineage>
</organism>
<evidence type="ECO:0000313" key="1">
    <source>
        <dbReference type="EMBL" id="MBA0683741.1"/>
    </source>
</evidence>